<keyword evidence="4 11" id="KW-0540">Nuclease</keyword>
<dbReference type="EC" id="3.1.26.8" evidence="11 12"/>
<keyword evidence="1 11" id="KW-0963">Cytoplasm</keyword>
<dbReference type="GO" id="GO:0005737">
    <property type="term" value="C:cytoplasm"/>
    <property type="evidence" value="ECO:0007669"/>
    <property type="project" value="UniProtKB-SubCell"/>
</dbReference>
<evidence type="ECO:0000256" key="7">
    <source>
        <dbReference type="ARBA" id="ARBA00022759"/>
    </source>
</evidence>
<evidence type="ECO:0000256" key="8">
    <source>
        <dbReference type="ARBA" id="ARBA00022801"/>
    </source>
</evidence>
<evidence type="ECO:0000256" key="10">
    <source>
        <dbReference type="ARBA" id="ARBA00022884"/>
    </source>
</evidence>
<reference evidence="15 16" key="1">
    <citation type="submission" date="2016-11" db="EMBL/GenBank/DDBJ databases">
        <authorList>
            <person name="Jaros S."/>
            <person name="Januszkiewicz K."/>
            <person name="Wedrychowicz H."/>
        </authorList>
    </citation>
    <scope>NUCLEOTIDE SEQUENCE [LARGE SCALE GENOMIC DNA]</scope>
    <source>
        <strain evidence="15 16">DSM 16010</strain>
    </source>
</reference>
<dbReference type="GO" id="GO:0046872">
    <property type="term" value="F:metal ion binding"/>
    <property type="evidence" value="ECO:0007669"/>
    <property type="project" value="UniProtKB-KW"/>
</dbReference>
<dbReference type="PROSITE" id="PS50880">
    <property type="entry name" value="TOPRIM"/>
    <property type="match status" value="1"/>
</dbReference>
<feature type="domain" description="Toprim" evidence="14">
    <location>
        <begin position="7"/>
        <end position="93"/>
    </location>
</feature>
<keyword evidence="6 11" id="KW-0699">rRNA-binding</keyword>
<dbReference type="GO" id="GO:0043822">
    <property type="term" value="F:ribonuclease M5 activity"/>
    <property type="evidence" value="ECO:0007669"/>
    <property type="project" value="UniProtKB-UniRule"/>
</dbReference>
<keyword evidence="7 11" id="KW-0255">Endonuclease</keyword>
<evidence type="ECO:0000256" key="9">
    <source>
        <dbReference type="ARBA" id="ARBA00022842"/>
    </source>
</evidence>
<keyword evidence="13" id="KW-0175">Coiled coil</keyword>
<keyword evidence="10 11" id="KW-0694">RNA-binding</keyword>
<dbReference type="PANTHER" id="PTHR39156:SF2">
    <property type="entry name" value="DNA PRIMASE (BACTERIAL TYPE) AND SMALL PRIMASE-LIKE PROTEINS"/>
    <property type="match status" value="1"/>
</dbReference>
<dbReference type="SUPFAM" id="SSF110455">
    <property type="entry name" value="Toprim domain"/>
    <property type="match status" value="1"/>
</dbReference>
<dbReference type="Pfam" id="PF01751">
    <property type="entry name" value="Toprim"/>
    <property type="match status" value="1"/>
</dbReference>
<keyword evidence="2 11" id="KW-0690">Ribosome biogenesis</keyword>
<keyword evidence="3 11" id="KW-0698">rRNA processing</keyword>
<protein>
    <recommendedName>
        <fullName evidence="11 12">Ribonuclease M5</fullName>
        <ecNumber evidence="11 12">3.1.26.8</ecNumber>
    </recommendedName>
    <alternativeName>
        <fullName evidence="11">RNase M5</fullName>
    </alternativeName>
    <alternativeName>
        <fullName evidence="11">Ribosomal RNA terminal maturase M5</fullName>
    </alternativeName>
</protein>
<dbReference type="Gene3D" id="3.40.1360.10">
    <property type="match status" value="1"/>
</dbReference>
<feature type="coiled-coil region" evidence="13">
    <location>
        <begin position="156"/>
        <end position="183"/>
    </location>
</feature>
<dbReference type="HAMAP" id="MF_01469">
    <property type="entry name" value="RNase_M5"/>
    <property type="match status" value="1"/>
</dbReference>
<evidence type="ECO:0000259" key="14">
    <source>
        <dbReference type="PROSITE" id="PS50880"/>
    </source>
</evidence>
<dbReference type="InterPro" id="IPR025156">
    <property type="entry name" value="RNase_M5_C"/>
</dbReference>
<evidence type="ECO:0000256" key="13">
    <source>
        <dbReference type="SAM" id="Coils"/>
    </source>
</evidence>
<dbReference type="GO" id="GO:0006364">
    <property type="term" value="P:rRNA processing"/>
    <property type="evidence" value="ECO:0007669"/>
    <property type="project" value="UniProtKB-UniRule"/>
</dbReference>
<dbReference type="CDD" id="cd01027">
    <property type="entry name" value="TOPRIM_RNase_M5_like"/>
    <property type="match status" value="1"/>
</dbReference>
<dbReference type="InterPro" id="IPR004466">
    <property type="entry name" value="RNase_M5"/>
</dbReference>
<dbReference type="Pfam" id="PF13331">
    <property type="entry name" value="DUF4093"/>
    <property type="match status" value="1"/>
</dbReference>
<gene>
    <name evidence="11" type="primary">rnmV</name>
    <name evidence="15" type="ORF">SAMN02745189_02429</name>
</gene>
<keyword evidence="9" id="KW-0460">Magnesium</keyword>
<accession>A0A1M7K1Z8</accession>
<evidence type="ECO:0000256" key="11">
    <source>
        <dbReference type="HAMAP-Rule" id="MF_01469"/>
    </source>
</evidence>
<keyword evidence="8 11" id="KW-0378">Hydrolase</keyword>
<dbReference type="FunFam" id="3.40.1360.10:FF:000006">
    <property type="entry name" value="Ribonuclease M5"/>
    <property type="match status" value="1"/>
</dbReference>
<dbReference type="Proteomes" id="UP000184206">
    <property type="component" value="Unassembled WGS sequence"/>
</dbReference>
<evidence type="ECO:0000256" key="12">
    <source>
        <dbReference type="NCBIfam" id="TIGR00334"/>
    </source>
</evidence>
<keyword evidence="16" id="KW-1185">Reference proteome</keyword>
<evidence type="ECO:0000256" key="2">
    <source>
        <dbReference type="ARBA" id="ARBA00022517"/>
    </source>
</evidence>
<dbReference type="EMBL" id="FRCF01000015">
    <property type="protein sequence ID" value="SHM59310.1"/>
    <property type="molecule type" value="Genomic_DNA"/>
</dbReference>
<keyword evidence="5" id="KW-0479">Metal-binding</keyword>
<evidence type="ECO:0000256" key="5">
    <source>
        <dbReference type="ARBA" id="ARBA00022723"/>
    </source>
</evidence>
<comment type="subcellular location">
    <subcellularLocation>
        <location evidence="11">Cytoplasm</location>
    </subcellularLocation>
</comment>
<dbReference type="SMART" id="SM00493">
    <property type="entry name" value="TOPRIM"/>
    <property type="match status" value="1"/>
</dbReference>
<dbReference type="InterPro" id="IPR034141">
    <property type="entry name" value="TOPRIM_RNase_M5-like"/>
</dbReference>
<dbReference type="PANTHER" id="PTHR39156">
    <property type="entry name" value="RIBONUCLEASE M5"/>
    <property type="match status" value="1"/>
</dbReference>
<dbReference type="NCBIfam" id="TIGR00334">
    <property type="entry name" value="5S_RNA_mat_M5"/>
    <property type="match status" value="1"/>
</dbReference>
<comment type="similarity">
    <text evidence="11">Belongs to the ribonuclease M5 family.</text>
</comment>
<comment type="function">
    <text evidence="11">Required for correct processing of both the 5' and 3' ends of 5S rRNA precursor. Cleaves both sides of a double-stranded region yielding mature 5S rRNA in one step.</text>
</comment>
<sequence length="184" mass="20963">MDKPVIHEVIIVEGRDDTRRLKEALVCETIETNGSAINERTMQEIEVALKTRGAIILTDPDFPGHKIRTAILKRFPHIKEAFISRKKATSRRGIGIEHASIEDIRSALKNVLVNHEVEVETVSTEDMQLWQLSGSEDSKARREHLTARLNIGYANAKQLKNKLNRYRIEKEEITSILSELKKDG</sequence>
<evidence type="ECO:0000256" key="3">
    <source>
        <dbReference type="ARBA" id="ARBA00022552"/>
    </source>
</evidence>
<dbReference type="STRING" id="1123231.SAMN02745189_02429"/>
<dbReference type="InterPro" id="IPR006171">
    <property type="entry name" value="TOPRIM_dom"/>
</dbReference>
<proteinExistence type="inferred from homology"/>
<name>A0A1M7K1Z8_9BACL</name>
<dbReference type="RefSeq" id="WP_072710839.1">
    <property type="nucleotide sequence ID" value="NZ_FRCF01000015.1"/>
</dbReference>
<dbReference type="AlphaFoldDB" id="A0A1M7K1Z8"/>
<evidence type="ECO:0000256" key="4">
    <source>
        <dbReference type="ARBA" id="ARBA00022722"/>
    </source>
</evidence>
<comment type="catalytic activity">
    <reaction evidence="11">
        <text>Endonucleolytic cleavage of RNA, removing 21 and 42 nucleotides, respectively, from the 5'- and 3'-termini of a 5S-rRNA precursor.</text>
        <dbReference type="EC" id="3.1.26.8"/>
    </reaction>
</comment>
<dbReference type="OrthoDB" id="9791329at2"/>
<evidence type="ECO:0000256" key="6">
    <source>
        <dbReference type="ARBA" id="ARBA00022730"/>
    </source>
</evidence>
<evidence type="ECO:0000256" key="1">
    <source>
        <dbReference type="ARBA" id="ARBA00022490"/>
    </source>
</evidence>
<organism evidence="15 16">
    <name type="scientific">Lacicoccus alkaliphilus DSM 16010</name>
    <dbReference type="NCBI Taxonomy" id="1123231"/>
    <lineage>
        <taxon>Bacteria</taxon>
        <taxon>Bacillati</taxon>
        <taxon>Bacillota</taxon>
        <taxon>Bacilli</taxon>
        <taxon>Bacillales</taxon>
        <taxon>Salinicoccaceae</taxon>
        <taxon>Lacicoccus</taxon>
    </lineage>
</organism>
<dbReference type="GO" id="GO:0019843">
    <property type="term" value="F:rRNA binding"/>
    <property type="evidence" value="ECO:0007669"/>
    <property type="project" value="UniProtKB-KW"/>
</dbReference>
<evidence type="ECO:0000313" key="15">
    <source>
        <dbReference type="EMBL" id="SHM59310.1"/>
    </source>
</evidence>
<evidence type="ECO:0000313" key="16">
    <source>
        <dbReference type="Proteomes" id="UP000184206"/>
    </source>
</evidence>